<keyword evidence="3" id="KW-0201">Cytochrome c-type biogenesis</keyword>
<accession>A0ABN7TMP9</accession>
<evidence type="ECO:0000256" key="3">
    <source>
        <dbReference type="ARBA" id="ARBA00022748"/>
    </source>
</evidence>
<feature type="transmembrane region" description="Helical" evidence="6">
    <location>
        <begin position="226"/>
        <end position="244"/>
    </location>
</feature>
<protein>
    <submittedName>
        <fullName evidence="8">Cytochrome c biogenesis protein Ccs1</fullName>
    </submittedName>
</protein>
<dbReference type="RefSeq" id="WP_218099099.1">
    <property type="nucleotide sequence ID" value="NZ_CAJVCE010000007.1"/>
</dbReference>
<evidence type="ECO:0000313" key="9">
    <source>
        <dbReference type="Proteomes" id="UP000730618"/>
    </source>
</evidence>
<evidence type="ECO:0000259" key="7">
    <source>
        <dbReference type="Pfam" id="PF05140"/>
    </source>
</evidence>
<keyword evidence="9" id="KW-1185">Reference proteome</keyword>
<feature type="transmembrane region" description="Helical" evidence="6">
    <location>
        <begin position="123"/>
        <end position="145"/>
    </location>
</feature>
<evidence type="ECO:0000256" key="2">
    <source>
        <dbReference type="ARBA" id="ARBA00022692"/>
    </source>
</evidence>
<evidence type="ECO:0000256" key="6">
    <source>
        <dbReference type="SAM" id="Phobius"/>
    </source>
</evidence>
<reference evidence="8 9" key="1">
    <citation type="submission" date="2021-06" db="EMBL/GenBank/DDBJ databases">
        <authorList>
            <person name="Criscuolo A."/>
        </authorList>
    </citation>
    <scope>NUCLEOTIDE SEQUENCE [LARGE SCALE GENOMIC DNA]</scope>
    <source>
        <strain evidence="9">CIP 111802</strain>
    </source>
</reference>
<comment type="subcellular location">
    <subcellularLocation>
        <location evidence="1">Membrane</location>
        <topology evidence="1">Multi-pass membrane protein</topology>
    </subcellularLocation>
</comment>
<keyword evidence="4 6" id="KW-1133">Transmembrane helix</keyword>
<dbReference type="PANTHER" id="PTHR31566:SF0">
    <property type="entry name" value="CYTOCHROME C BIOGENESIS PROTEIN CCS1, CHLOROPLASTIC"/>
    <property type="match status" value="1"/>
</dbReference>
<organism evidence="8 9">
    <name type="scientific">Paenibacillus allorhizosphaerae</name>
    <dbReference type="NCBI Taxonomy" id="2849866"/>
    <lineage>
        <taxon>Bacteria</taxon>
        <taxon>Bacillati</taxon>
        <taxon>Bacillota</taxon>
        <taxon>Bacilli</taxon>
        <taxon>Bacillales</taxon>
        <taxon>Paenibacillaceae</taxon>
        <taxon>Paenibacillus</taxon>
    </lineage>
</organism>
<comment type="caution">
    <text evidence="8">The sequence shown here is derived from an EMBL/GenBank/DDBJ whole genome shotgun (WGS) entry which is preliminary data.</text>
</comment>
<feature type="domain" description="ResB-like" evidence="7">
    <location>
        <begin position="442"/>
        <end position="539"/>
    </location>
</feature>
<dbReference type="InterPro" id="IPR007816">
    <property type="entry name" value="ResB-like_domain"/>
</dbReference>
<evidence type="ECO:0000313" key="8">
    <source>
        <dbReference type="EMBL" id="CAG7641567.1"/>
    </source>
</evidence>
<dbReference type="EMBL" id="CAJVCE010000007">
    <property type="protein sequence ID" value="CAG7641567.1"/>
    <property type="molecule type" value="Genomic_DNA"/>
</dbReference>
<keyword evidence="2 6" id="KW-0812">Transmembrane</keyword>
<sequence>MIQNTKCECGHQNHIGTVLCESCGKPLQDEGGNDVLEMKYDGVARRSQRENPGALDLVWNFFSSVKIAVYLIVITLLVSVLGTIYPQESTFLNIDPSVYYKETYGTLGQIYYFLGLSHTFESWWYILLLFMIGTSLVVCSLDRVLPLYRALSKQQIRKHLSFLTRQKVTFSGPLPAGAGASASNEEAAEVWTSKAAGLLQKRHYRVHTDGTALLAEKYRFSRWGPYINHIGLIIFLGAVLMRSIPGWHMDQHVAFPEGKLVKIQDTPYYLKNEKFTIDFYAPEEMSEEFRSKGQDVPKIYETKAVLYECKASCNDPVKEPVLEEVHRQDIVVNKPLEYKGLMAYQFDFNLSPMLLEVKPSLKDKKTGEVYGTLDIRMDKPAEVYKAGPYELKLKAYFPEFALDDKGVPLTKSNEPKMPGFVFTITGPGISSQGEPFIYFPRQVDKANFRQDEINGALADKLDLSVGSMADVAISEYVSYLNIRIDRAMPLIWVGAAISMVGLIMGFYWQHRRIWLRIDDNRITLGAHTNKNWFGVRKEVADLLQKSGIDVDPKSLERRVAET</sequence>
<keyword evidence="5 6" id="KW-0472">Membrane</keyword>
<name>A0ABN7TMP9_9BACL</name>
<gene>
    <name evidence="8" type="primary">ccs1</name>
    <name evidence="8" type="ORF">PAECIP111802_02756</name>
</gene>
<proteinExistence type="predicted"/>
<dbReference type="Proteomes" id="UP000730618">
    <property type="component" value="Unassembled WGS sequence"/>
</dbReference>
<dbReference type="Pfam" id="PF05140">
    <property type="entry name" value="ResB"/>
    <property type="match status" value="2"/>
</dbReference>
<feature type="transmembrane region" description="Helical" evidence="6">
    <location>
        <begin position="67"/>
        <end position="85"/>
    </location>
</feature>
<feature type="domain" description="ResB-like" evidence="7">
    <location>
        <begin position="65"/>
        <end position="429"/>
    </location>
</feature>
<evidence type="ECO:0000256" key="4">
    <source>
        <dbReference type="ARBA" id="ARBA00022989"/>
    </source>
</evidence>
<feature type="transmembrane region" description="Helical" evidence="6">
    <location>
        <begin position="490"/>
        <end position="508"/>
    </location>
</feature>
<evidence type="ECO:0000256" key="1">
    <source>
        <dbReference type="ARBA" id="ARBA00004141"/>
    </source>
</evidence>
<dbReference type="InterPro" id="IPR023494">
    <property type="entry name" value="Cyt_c_bgen_Ccs1/CcsB/ResB"/>
</dbReference>
<evidence type="ECO:0000256" key="5">
    <source>
        <dbReference type="ARBA" id="ARBA00023136"/>
    </source>
</evidence>
<dbReference type="PANTHER" id="PTHR31566">
    <property type="entry name" value="CYTOCHROME C BIOGENESIS PROTEIN CCS1, CHLOROPLASTIC"/>
    <property type="match status" value="1"/>
</dbReference>